<gene>
    <name evidence="7" type="ORF">NI17_019070</name>
</gene>
<dbReference type="GO" id="GO:0006298">
    <property type="term" value="P:mismatch repair"/>
    <property type="evidence" value="ECO:0007669"/>
    <property type="project" value="InterPro"/>
</dbReference>
<keyword evidence="8" id="KW-1185">Reference proteome</keyword>
<dbReference type="REBASE" id="613214">
    <property type="entry name" value="V.Tha44931ORF19075P"/>
</dbReference>
<dbReference type="Gene3D" id="3.40.960.10">
    <property type="entry name" value="VSR Endonuclease"/>
    <property type="match status" value="1"/>
</dbReference>
<keyword evidence="5" id="KW-0234">DNA repair</keyword>
<sequence>MAPVAGNGWTPTEKGAHLRGRRTSNTKPEVDLRRAVHALGLRFRLHQRVVGRCTPDFVLPRWRLAVFVDGCFWHGCPKHSPAEFRGPNAEKWREKIDTNRVRDLRNNSLLEEAGWRVLRVWECEVKRSPTEAARRVEAAARAQ</sequence>
<dbReference type="InterPro" id="IPR011335">
    <property type="entry name" value="Restrct_endonuc-II-like"/>
</dbReference>
<protein>
    <submittedName>
        <fullName evidence="7">Very short patch repair endonuclease</fullName>
    </submittedName>
</protein>
<keyword evidence="2 7" id="KW-0255">Endonuclease</keyword>
<dbReference type="CDD" id="cd00221">
    <property type="entry name" value="Vsr"/>
    <property type="match status" value="1"/>
</dbReference>
<evidence type="ECO:0000256" key="5">
    <source>
        <dbReference type="ARBA" id="ARBA00023204"/>
    </source>
</evidence>
<evidence type="ECO:0000256" key="1">
    <source>
        <dbReference type="ARBA" id="ARBA00022722"/>
    </source>
</evidence>
<dbReference type="OrthoDB" id="9801520at2"/>
<accession>A0A399FUE4</accession>
<evidence type="ECO:0000256" key="2">
    <source>
        <dbReference type="ARBA" id="ARBA00022759"/>
    </source>
</evidence>
<dbReference type="NCBIfam" id="TIGR00632">
    <property type="entry name" value="vsr"/>
    <property type="match status" value="1"/>
</dbReference>
<dbReference type="EMBL" id="CP063196">
    <property type="protein sequence ID" value="UOE18851.1"/>
    <property type="molecule type" value="Genomic_DNA"/>
</dbReference>
<reference evidence="7" key="1">
    <citation type="submission" date="2020-10" db="EMBL/GenBank/DDBJ databases">
        <title>De novo genome project of the cellulose decomposer Thermobifida halotolerans type strain.</title>
        <authorList>
            <person name="Nagy I."/>
            <person name="Horvath B."/>
            <person name="Kukolya J."/>
            <person name="Nagy I."/>
            <person name="Orsini M."/>
        </authorList>
    </citation>
    <scope>NUCLEOTIDE SEQUENCE</scope>
    <source>
        <strain evidence="7">DSM 44931</strain>
    </source>
</reference>
<keyword evidence="1" id="KW-0540">Nuclease</keyword>
<keyword evidence="3" id="KW-0227">DNA damage</keyword>
<dbReference type="GO" id="GO:0016787">
    <property type="term" value="F:hydrolase activity"/>
    <property type="evidence" value="ECO:0007669"/>
    <property type="project" value="UniProtKB-KW"/>
</dbReference>
<dbReference type="SUPFAM" id="SSF52980">
    <property type="entry name" value="Restriction endonuclease-like"/>
    <property type="match status" value="1"/>
</dbReference>
<dbReference type="Proteomes" id="UP000265719">
    <property type="component" value="Chromosome"/>
</dbReference>
<name>A0A399FUE4_9ACTN</name>
<dbReference type="KEGG" id="thao:NI17_019070"/>
<dbReference type="Pfam" id="PF03852">
    <property type="entry name" value="Vsr"/>
    <property type="match status" value="1"/>
</dbReference>
<evidence type="ECO:0000256" key="4">
    <source>
        <dbReference type="ARBA" id="ARBA00022801"/>
    </source>
</evidence>
<dbReference type="InterPro" id="IPR004603">
    <property type="entry name" value="DNA_mismatch_endonuc_vsr"/>
</dbReference>
<comment type="similarity">
    <text evidence="6">Belongs to the Vsr family.</text>
</comment>
<evidence type="ECO:0000256" key="6">
    <source>
        <dbReference type="ARBA" id="ARBA00029466"/>
    </source>
</evidence>
<organism evidence="7 8">
    <name type="scientific">Thermobifida halotolerans</name>
    <dbReference type="NCBI Taxonomy" id="483545"/>
    <lineage>
        <taxon>Bacteria</taxon>
        <taxon>Bacillati</taxon>
        <taxon>Actinomycetota</taxon>
        <taxon>Actinomycetes</taxon>
        <taxon>Streptosporangiales</taxon>
        <taxon>Nocardiopsidaceae</taxon>
        <taxon>Thermobifida</taxon>
    </lineage>
</organism>
<dbReference type="GO" id="GO:0004519">
    <property type="term" value="F:endonuclease activity"/>
    <property type="evidence" value="ECO:0007669"/>
    <property type="project" value="UniProtKB-KW"/>
</dbReference>
<proteinExistence type="inferred from homology"/>
<dbReference type="AlphaFoldDB" id="A0A399FUE4"/>
<evidence type="ECO:0000256" key="3">
    <source>
        <dbReference type="ARBA" id="ARBA00022763"/>
    </source>
</evidence>
<evidence type="ECO:0000313" key="8">
    <source>
        <dbReference type="Proteomes" id="UP000265719"/>
    </source>
</evidence>
<keyword evidence="4" id="KW-0378">Hydrolase</keyword>
<evidence type="ECO:0000313" key="7">
    <source>
        <dbReference type="EMBL" id="UOE18851.1"/>
    </source>
</evidence>